<keyword evidence="3" id="KW-1185">Reference proteome</keyword>
<name>A0AAV4LU70_BABCB</name>
<evidence type="ECO:0000313" key="3">
    <source>
        <dbReference type="Proteomes" id="UP001497744"/>
    </source>
</evidence>
<sequence>MSASTPSGSPRKRRSSDACADESESRRLAGLVVGGGDAGLALLGLDLLLQLGKLAGLLRGSVLLVVHLYLRRSRQARRERHLLDSLHQGATGESDGLASREVTHVRNNGALGNLLDPGLLGKERLELLQHVLLLAQQKRPQQLGEVVKPHTGGLQLVNQRGLVLADDRKGIAETARALNRETASAADAVRVGGHRVGNVKLDHIVDGGEVNAASAHVSGEDAAVILLGGEASELLVALQLALLAVPLRHGYGGNEALEDLKHEAHLLTGGQKHDEPLLLVLAEEVKQRWQLQTHGDDDVLLPELGGGEQGGVGTEADVVVADNLQDVVAEAAVQQPVRLVQHQQLHVGRVAYGLVGEQREHAAGRARQDLQPARVALVVLVAEAPDAAAGADAEGLGQVVHLDGALRGELARGGQADAAQEACVGREAAAVAVVEEQLHGGQQEAQRLPRAGGRLDDEVLAGQRQRQDAALHVGQELVPLVLEDLLGAGVEVELVEAFGRQLHIALLGRGIRHDLLLVR</sequence>
<organism evidence="2 3">
    <name type="scientific">Babesia caballi</name>
    <dbReference type="NCBI Taxonomy" id="5871"/>
    <lineage>
        <taxon>Eukaryota</taxon>
        <taxon>Sar</taxon>
        <taxon>Alveolata</taxon>
        <taxon>Apicomplexa</taxon>
        <taxon>Aconoidasida</taxon>
        <taxon>Piroplasmida</taxon>
        <taxon>Babesiidae</taxon>
        <taxon>Babesia</taxon>
    </lineage>
</organism>
<dbReference type="AlphaFoldDB" id="A0AAV4LU70"/>
<dbReference type="EMBL" id="BPLF01000002">
    <property type="protein sequence ID" value="GIX63162.1"/>
    <property type="molecule type" value="Genomic_DNA"/>
</dbReference>
<dbReference type="AntiFam" id="ANF00149">
    <property type="entry name" value="Shadow ORF (opposite cshA)"/>
</dbReference>
<protein>
    <submittedName>
        <fullName evidence="2">Uncharacterized protein</fullName>
    </submittedName>
</protein>
<reference evidence="2 3" key="1">
    <citation type="submission" date="2021-06" db="EMBL/GenBank/DDBJ databases">
        <title>Genome sequence of Babesia caballi.</title>
        <authorList>
            <person name="Yamagishi J."/>
            <person name="Kidaka T."/>
            <person name="Ochi A."/>
        </authorList>
    </citation>
    <scope>NUCLEOTIDE SEQUENCE [LARGE SCALE GENOMIC DNA]</scope>
    <source>
        <strain evidence="2">USDA-D6B2</strain>
    </source>
</reference>
<proteinExistence type="predicted"/>
<accession>A0AAV4LU70</accession>
<comment type="caution">
    <text evidence="2">The sequence shown here is derived from an EMBL/GenBank/DDBJ whole genome shotgun (WGS) entry which is preliminary data.</text>
</comment>
<feature type="region of interest" description="Disordered" evidence="1">
    <location>
        <begin position="1"/>
        <end position="21"/>
    </location>
</feature>
<dbReference type="Proteomes" id="UP001497744">
    <property type="component" value="Unassembled WGS sequence"/>
</dbReference>
<evidence type="ECO:0000256" key="1">
    <source>
        <dbReference type="SAM" id="MobiDB-lite"/>
    </source>
</evidence>
<dbReference type="GeneID" id="94194643"/>
<dbReference type="RefSeq" id="XP_067715231.1">
    <property type="nucleotide sequence ID" value="XM_067859130.1"/>
</dbReference>
<evidence type="ECO:0000313" key="2">
    <source>
        <dbReference type="EMBL" id="GIX63162.1"/>
    </source>
</evidence>
<gene>
    <name evidence="2" type="ORF">BcabD6B2_25970</name>
</gene>